<sequence length="133" mass="14760">MFENLSEHLTTFANDIDFEEPKPGQSGTYQSELRDPSGAAIGTVEGSYRIVTRRESDGVLLACINEKIVLTDGVVHVEAWARFENLISGEWLYCPAVGVSGRYAGRTGFRQWRPVELGKTAEAKLVFFTTQLS</sequence>
<dbReference type="Proteomes" id="UP001212821">
    <property type="component" value="Chromosome"/>
</dbReference>
<gene>
    <name evidence="3" type="ORF">O1G21_32040</name>
</gene>
<dbReference type="Pfam" id="PF18678">
    <property type="entry name" value="AOC_like"/>
    <property type="match status" value="1"/>
</dbReference>
<evidence type="ECO:0000259" key="2">
    <source>
        <dbReference type="Pfam" id="PF18678"/>
    </source>
</evidence>
<organism evidence="3 4">
    <name type="scientific">Kitasatospora cathayae</name>
    <dbReference type="NCBI Taxonomy" id="3004092"/>
    <lineage>
        <taxon>Bacteria</taxon>
        <taxon>Bacillati</taxon>
        <taxon>Actinomycetota</taxon>
        <taxon>Actinomycetes</taxon>
        <taxon>Kitasatosporales</taxon>
        <taxon>Streptomycetaceae</taxon>
        <taxon>Kitasatospora</taxon>
    </lineage>
</organism>
<dbReference type="EMBL" id="CP115450">
    <property type="protein sequence ID" value="WBP90024.1"/>
    <property type="molecule type" value="Genomic_DNA"/>
</dbReference>
<dbReference type="RefSeq" id="WP_270148565.1">
    <property type="nucleotide sequence ID" value="NZ_CP115450.1"/>
</dbReference>
<evidence type="ECO:0000256" key="1">
    <source>
        <dbReference type="SAM" id="MobiDB-lite"/>
    </source>
</evidence>
<evidence type="ECO:0000313" key="4">
    <source>
        <dbReference type="Proteomes" id="UP001212821"/>
    </source>
</evidence>
<keyword evidence="4" id="KW-1185">Reference proteome</keyword>
<evidence type="ECO:0000313" key="3">
    <source>
        <dbReference type="EMBL" id="WBP90024.1"/>
    </source>
</evidence>
<accession>A0ABY7QCR2</accession>
<feature type="region of interest" description="Disordered" evidence="1">
    <location>
        <begin position="16"/>
        <end position="35"/>
    </location>
</feature>
<protein>
    <recommendedName>
        <fullName evidence="2">Allene oxide cyclase barrel-like domain-containing protein</fullName>
    </recommendedName>
</protein>
<proteinExistence type="predicted"/>
<reference evidence="4" key="1">
    <citation type="submission" date="2022-12" db="EMBL/GenBank/DDBJ databases">
        <authorList>
            <person name="Mo P."/>
        </authorList>
    </citation>
    <scope>NUCLEOTIDE SEQUENCE [LARGE SCALE GENOMIC DNA]</scope>
    <source>
        <strain evidence="4">HUAS 3-15</strain>
    </source>
</reference>
<feature type="domain" description="Allene oxide cyclase barrel-like" evidence="2">
    <location>
        <begin position="11"/>
        <end position="127"/>
    </location>
</feature>
<name>A0ABY7QCR2_9ACTN</name>
<dbReference type="InterPro" id="IPR041013">
    <property type="entry name" value="AOC-like"/>
</dbReference>